<comment type="caution">
    <text evidence="3">The sequence shown here is derived from an EMBL/GenBank/DDBJ whole genome shotgun (WGS) entry which is preliminary data.</text>
</comment>
<keyword evidence="4" id="KW-1185">Reference proteome</keyword>
<evidence type="ECO:0000313" key="4">
    <source>
        <dbReference type="Proteomes" id="UP000275408"/>
    </source>
</evidence>
<reference evidence="3 4" key="1">
    <citation type="journal article" date="2018" name="Sci. Rep.">
        <title>Comparative analysis of the Pocillopora damicornis genome highlights role of immune system in coral evolution.</title>
        <authorList>
            <person name="Cunning R."/>
            <person name="Bay R.A."/>
            <person name="Gillette P."/>
            <person name="Baker A.C."/>
            <person name="Traylor-Knowles N."/>
        </authorList>
    </citation>
    <scope>NUCLEOTIDE SEQUENCE [LARGE SCALE GENOMIC DNA]</scope>
    <source>
        <strain evidence="3">RSMAS</strain>
        <tissue evidence="3">Whole animal</tissue>
    </source>
</reference>
<evidence type="ECO:0000256" key="2">
    <source>
        <dbReference type="SAM" id="MobiDB-lite"/>
    </source>
</evidence>
<dbReference type="EMBL" id="RCHS01002347">
    <property type="protein sequence ID" value="RMX47881.1"/>
    <property type="molecule type" value="Genomic_DNA"/>
</dbReference>
<dbReference type="OrthoDB" id="5990206at2759"/>
<protein>
    <submittedName>
        <fullName evidence="3">Uncharacterized protein</fullName>
    </submittedName>
</protein>
<dbReference type="AlphaFoldDB" id="A0A3M6U2N8"/>
<keyword evidence="1" id="KW-0175">Coiled coil</keyword>
<organism evidence="3 4">
    <name type="scientific">Pocillopora damicornis</name>
    <name type="common">Cauliflower coral</name>
    <name type="synonym">Millepora damicornis</name>
    <dbReference type="NCBI Taxonomy" id="46731"/>
    <lineage>
        <taxon>Eukaryota</taxon>
        <taxon>Metazoa</taxon>
        <taxon>Cnidaria</taxon>
        <taxon>Anthozoa</taxon>
        <taxon>Hexacorallia</taxon>
        <taxon>Scleractinia</taxon>
        <taxon>Astrocoeniina</taxon>
        <taxon>Pocilloporidae</taxon>
        <taxon>Pocillopora</taxon>
    </lineage>
</organism>
<name>A0A3M6U2N8_POCDA</name>
<feature type="compositionally biased region" description="Basic and acidic residues" evidence="2">
    <location>
        <begin position="173"/>
        <end position="183"/>
    </location>
</feature>
<dbReference type="Proteomes" id="UP000275408">
    <property type="component" value="Unassembled WGS sequence"/>
</dbReference>
<evidence type="ECO:0000313" key="3">
    <source>
        <dbReference type="EMBL" id="RMX47881.1"/>
    </source>
</evidence>
<proteinExistence type="predicted"/>
<feature type="region of interest" description="Disordered" evidence="2">
    <location>
        <begin position="152"/>
        <end position="201"/>
    </location>
</feature>
<accession>A0A3M6U2N8</accession>
<feature type="coiled-coil region" evidence="1">
    <location>
        <begin position="6"/>
        <end position="47"/>
    </location>
</feature>
<sequence length="308" mass="35205">MLNEKIEEQKRRNRLLQQHIDEVQEQLNAVKQNTAKLRNECQSLDETFESISKHLDQETRELTAAVAKKRSRISEFKVDAELVGTLREEKDRSVSEIVRLRKDVMNAGIDVDNLTVKFQYELGKMVIFPFWKLEREIDKVLQRCVQNSTLKESNSEQVVDSATGSEENSVQNSEDKSNRNSKEESEEISAENSENNQLQQCSKENLNDNCGDSFRTDESSYTSQITVLKVHMLGKGDSSVDRSSTLTNTVSIQSTFSSSHEGCAENGCEFVEDLSFSHKDAPKKNLKSSRLARKLRFLRCVPKRNEEN</sequence>
<gene>
    <name evidence="3" type="ORF">pdam_00010634</name>
</gene>
<evidence type="ECO:0000256" key="1">
    <source>
        <dbReference type="SAM" id="Coils"/>
    </source>
</evidence>
<feature type="compositionally biased region" description="Polar residues" evidence="2">
    <location>
        <begin position="152"/>
        <end position="171"/>
    </location>
</feature>